<sequence length="134" mass="14605">MVHGMDVGRWLATQRRDWHLLHDGQRERLTRLGIGPAERLAVPVQKAIRRAGGGAFERGIAALAQYKAREGKITEGTPKIARRHPNTTWCMAVQHPLQACRAEPGTARAARRARAPLGHLTACCPEVLAGGPVP</sequence>
<keyword evidence="2" id="KW-1185">Reference proteome</keyword>
<dbReference type="Proteomes" id="UP000599437">
    <property type="component" value="Unassembled WGS sequence"/>
</dbReference>
<name>A0ABQ3ECU6_9ACTN</name>
<accession>A0ABQ3ECU6</accession>
<gene>
    <name evidence="1" type="ORF">GCM10010346_62840</name>
</gene>
<organism evidence="1 2">
    <name type="scientific">Streptomyces chryseus</name>
    <dbReference type="NCBI Taxonomy" id="68186"/>
    <lineage>
        <taxon>Bacteria</taxon>
        <taxon>Bacillati</taxon>
        <taxon>Actinomycetota</taxon>
        <taxon>Actinomycetes</taxon>
        <taxon>Kitasatosporales</taxon>
        <taxon>Streptomycetaceae</taxon>
        <taxon>Streptomyces</taxon>
    </lineage>
</organism>
<evidence type="ECO:0000313" key="1">
    <source>
        <dbReference type="EMBL" id="GHB30888.1"/>
    </source>
</evidence>
<reference evidence="2" key="1">
    <citation type="journal article" date="2019" name="Int. J. Syst. Evol. Microbiol.">
        <title>The Global Catalogue of Microorganisms (GCM) 10K type strain sequencing project: providing services to taxonomists for standard genome sequencing and annotation.</title>
        <authorList>
            <consortium name="The Broad Institute Genomics Platform"/>
            <consortium name="The Broad Institute Genome Sequencing Center for Infectious Disease"/>
            <person name="Wu L."/>
            <person name="Ma J."/>
        </authorList>
    </citation>
    <scope>NUCLEOTIDE SEQUENCE [LARGE SCALE GENOMIC DNA]</scope>
    <source>
        <strain evidence="2">JCM 4737</strain>
    </source>
</reference>
<proteinExistence type="predicted"/>
<evidence type="ECO:0000313" key="2">
    <source>
        <dbReference type="Proteomes" id="UP000599437"/>
    </source>
</evidence>
<comment type="caution">
    <text evidence="1">The sequence shown here is derived from an EMBL/GenBank/DDBJ whole genome shotgun (WGS) entry which is preliminary data.</text>
</comment>
<protein>
    <recommendedName>
        <fullName evidence="3">Helicase-associated domain-containing protein</fullName>
    </recommendedName>
</protein>
<dbReference type="EMBL" id="BMVO01000038">
    <property type="protein sequence ID" value="GHB30888.1"/>
    <property type="molecule type" value="Genomic_DNA"/>
</dbReference>
<evidence type="ECO:0008006" key="3">
    <source>
        <dbReference type="Google" id="ProtNLM"/>
    </source>
</evidence>